<dbReference type="EMBL" id="DS178286">
    <property type="protein sequence ID" value="EHS63410.1"/>
    <property type="molecule type" value="Genomic_DNA"/>
</dbReference>
<reference evidence="2" key="1">
    <citation type="journal article" date="2011" name="Proc. Natl. Acad. Sci. U.S.A.">
        <title>Obligate biotrophy features unraveled by the genomic analysis of rust fungi.</title>
        <authorList>
            <person name="Duplessis S."/>
            <person name="Cuomo C.A."/>
            <person name="Lin Y.-C."/>
            <person name="Aerts A."/>
            <person name="Tisserant E."/>
            <person name="Veneault-Fourrey C."/>
            <person name="Joly D.L."/>
            <person name="Hacquard S."/>
            <person name="Amselem J."/>
            <person name="Cantarel B.L."/>
            <person name="Chiu R."/>
            <person name="Coutinho P.M."/>
            <person name="Feau N."/>
            <person name="Field M."/>
            <person name="Frey P."/>
            <person name="Gelhaye E."/>
            <person name="Goldberg J."/>
            <person name="Grabherr M.G."/>
            <person name="Kodira C.D."/>
            <person name="Kohler A."/>
            <person name="Kuees U."/>
            <person name="Lindquist E.A."/>
            <person name="Lucas S.M."/>
            <person name="Mago R."/>
            <person name="Mauceli E."/>
            <person name="Morin E."/>
            <person name="Murat C."/>
            <person name="Pangilinan J.L."/>
            <person name="Park R."/>
            <person name="Pearson M."/>
            <person name="Quesneville H."/>
            <person name="Rouhier N."/>
            <person name="Sakthikumar S."/>
            <person name="Salamov A.A."/>
            <person name="Schmutz J."/>
            <person name="Selles B."/>
            <person name="Shapiro H."/>
            <person name="Tanguay P."/>
            <person name="Tuskan G.A."/>
            <person name="Henrissat B."/>
            <person name="Van de Peer Y."/>
            <person name="Rouze P."/>
            <person name="Ellis J.G."/>
            <person name="Dodds P.N."/>
            <person name="Schein J.E."/>
            <person name="Zhong S."/>
            <person name="Hamelin R.C."/>
            <person name="Grigoriev I.V."/>
            <person name="Szabo L.J."/>
            <person name="Martin F."/>
        </authorList>
    </citation>
    <scope>NUCLEOTIDE SEQUENCE [LARGE SCALE GENOMIC DNA]</scope>
    <source>
        <strain evidence="2">CRL 75-36-700-3 / race SCCL</strain>
    </source>
</reference>
<dbReference type="AlphaFoldDB" id="H6QRT7"/>
<dbReference type="GeneID" id="13543064"/>
<sequence>MERDLMGSSTEVGIRIGRWANTPSIDSSSFHTISTIYFIQAFFPERSLRICYTTAQAVQF</sequence>
<evidence type="ECO:0000313" key="1">
    <source>
        <dbReference type="EMBL" id="EHS63410.1"/>
    </source>
</evidence>
<dbReference type="HOGENOM" id="CLU_2942856_0_0_1"/>
<dbReference type="RefSeq" id="XP_003889779.1">
    <property type="nucleotide sequence ID" value="XM_003889730.1"/>
</dbReference>
<name>H6QRT7_PUCGT</name>
<dbReference type="Proteomes" id="UP000008783">
    <property type="component" value="Unassembled WGS sequence"/>
</dbReference>
<dbReference type="VEuPathDB" id="FungiDB:PGTG_21484"/>
<dbReference type="InParanoid" id="H6QRT7"/>
<dbReference type="KEGG" id="pgr:PGTG_21484"/>
<gene>
    <name evidence="1" type="ORF">PGTG_21484</name>
</gene>
<proteinExistence type="predicted"/>
<evidence type="ECO:0000313" key="2">
    <source>
        <dbReference type="Proteomes" id="UP000008783"/>
    </source>
</evidence>
<organism evidence="1 2">
    <name type="scientific">Puccinia graminis f. sp. tritici (strain CRL 75-36-700-3 / race SCCL)</name>
    <name type="common">Black stem rust fungus</name>
    <dbReference type="NCBI Taxonomy" id="418459"/>
    <lineage>
        <taxon>Eukaryota</taxon>
        <taxon>Fungi</taxon>
        <taxon>Dikarya</taxon>
        <taxon>Basidiomycota</taxon>
        <taxon>Pucciniomycotina</taxon>
        <taxon>Pucciniomycetes</taxon>
        <taxon>Pucciniales</taxon>
        <taxon>Pucciniaceae</taxon>
        <taxon>Puccinia</taxon>
    </lineage>
</organism>
<protein>
    <submittedName>
        <fullName evidence="1">Uncharacterized protein</fullName>
    </submittedName>
</protein>
<accession>H6QRT7</accession>
<keyword evidence="2" id="KW-1185">Reference proteome</keyword>